<feature type="transmembrane region" description="Helical" evidence="9">
    <location>
        <begin position="182"/>
        <end position="201"/>
    </location>
</feature>
<accession>A0A8J3UX45</accession>
<keyword evidence="6 9" id="KW-1133">Transmembrane helix</keyword>
<feature type="transmembrane region" description="Helical" evidence="9">
    <location>
        <begin position="289"/>
        <end position="312"/>
    </location>
</feature>
<evidence type="ECO:0000256" key="7">
    <source>
        <dbReference type="ARBA" id="ARBA00023136"/>
    </source>
</evidence>
<dbReference type="GO" id="GO:0016763">
    <property type="term" value="F:pentosyltransferase activity"/>
    <property type="evidence" value="ECO:0007669"/>
    <property type="project" value="TreeGrafter"/>
</dbReference>
<evidence type="ECO:0000256" key="4">
    <source>
        <dbReference type="ARBA" id="ARBA00022679"/>
    </source>
</evidence>
<protein>
    <submittedName>
        <fullName evidence="11">Mannosyltransferase</fullName>
    </submittedName>
</protein>
<evidence type="ECO:0000259" key="10">
    <source>
        <dbReference type="Pfam" id="PF13231"/>
    </source>
</evidence>
<feature type="transmembrane region" description="Helical" evidence="9">
    <location>
        <begin position="250"/>
        <end position="268"/>
    </location>
</feature>
<comment type="caution">
    <text evidence="11">The sequence shown here is derived from an EMBL/GenBank/DDBJ whole genome shotgun (WGS) entry which is preliminary data.</text>
</comment>
<dbReference type="Pfam" id="PF13231">
    <property type="entry name" value="PMT_2"/>
    <property type="match status" value="1"/>
</dbReference>
<keyword evidence="2" id="KW-1003">Cell membrane</keyword>
<evidence type="ECO:0000256" key="9">
    <source>
        <dbReference type="SAM" id="Phobius"/>
    </source>
</evidence>
<reference evidence="11" key="1">
    <citation type="submission" date="2021-01" db="EMBL/GenBank/DDBJ databases">
        <title>Whole genome shotgun sequence of Planotetraspora silvatica NBRC 100141.</title>
        <authorList>
            <person name="Komaki H."/>
            <person name="Tamura T."/>
        </authorList>
    </citation>
    <scope>NUCLEOTIDE SEQUENCE</scope>
    <source>
        <strain evidence="11">NBRC 100141</strain>
    </source>
</reference>
<evidence type="ECO:0000256" key="3">
    <source>
        <dbReference type="ARBA" id="ARBA00022676"/>
    </source>
</evidence>
<dbReference type="InterPro" id="IPR050297">
    <property type="entry name" value="LipidA_mod_glycosyltrf_83"/>
</dbReference>
<keyword evidence="12" id="KW-1185">Reference proteome</keyword>
<dbReference type="GO" id="GO:0010041">
    <property type="term" value="P:response to iron(III) ion"/>
    <property type="evidence" value="ECO:0007669"/>
    <property type="project" value="TreeGrafter"/>
</dbReference>
<dbReference type="PANTHER" id="PTHR33908:SF3">
    <property type="entry name" value="UNDECAPRENYL PHOSPHATE-ALPHA-4-AMINO-4-DEOXY-L-ARABINOSE ARABINOSYL TRANSFERASE"/>
    <property type="match status" value="1"/>
</dbReference>
<dbReference type="EMBL" id="BOOQ01000060">
    <property type="protein sequence ID" value="GII51061.1"/>
    <property type="molecule type" value="Genomic_DNA"/>
</dbReference>
<organism evidence="11 12">
    <name type="scientific">Planotetraspora silvatica</name>
    <dbReference type="NCBI Taxonomy" id="234614"/>
    <lineage>
        <taxon>Bacteria</taxon>
        <taxon>Bacillati</taxon>
        <taxon>Actinomycetota</taxon>
        <taxon>Actinomycetes</taxon>
        <taxon>Streptosporangiales</taxon>
        <taxon>Streptosporangiaceae</taxon>
        <taxon>Planotetraspora</taxon>
    </lineage>
</organism>
<keyword evidence="5 9" id="KW-0812">Transmembrane</keyword>
<gene>
    <name evidence="11" type="ORF">Psi02_74850</name>
</gene>
<keyword evidence="4" id="KW-0808">Transferase</keyword>
<keyword evidence="3 11" id="KW-0328">Glycosyltransferase</keyword>
<dbReference type="AlphaFoldDB" id="A0A8J3UX45"/>
<evidence type="ECO:0000313" key="11">
    <source>
        <dbReference type="EMBL" id="GII51061.1"/>
    </source>
</evidence>
<proteinExistence type="predicted"/>
<feature type="transmembrane region" description="Helical" evidence="9">
    <location>
        <begin position="208"/>
        <end position="230"/>
    </location>
</feature>
<feature type="transmembrane region" description="Helical" evidence="9">
    <location>
        <begin position="129"/>
        <end position="150"/>
    </location>
</feature>
<evidence type="ECO:0000256" key="8">
    <source>
        <dbReference type="SAM" id="MobiDB-lite"/>
    </source>
</evidence>
<evidence type="ECO:0000256" key="5">
    <source>
        <dbReference type="ARBA" id="ARBA00022692"/>
    </source>
</evidence>
<evidence type="ECO:0000256" key="6">
    <source>
        <dbReference type="ARBA" id="ARBA00022989"/>
    </source>
</evidence>
<feature type="transmembrane region" description="Helical" evidence="9">
    <location>
        <begin position="383"/>
        <end position="403"/>
    </location>
</feature>
<feature type="region of interest" description="Disordered" evidence="8">
    <location>
        <begin position="1"/>
        <end position="39"/>
    </location>
</feature>
<feature type="domain" description="Glycosyltransferase RgtA/B/C/D-like" evidence="10">
    <location>
        <begin position="127"/>
        <end position="263"/>
    </location>
</feature>
<feature type="compositionally biased region" description="Basic and acidic residues" evidence="8">
    <location>
        <begin position="8"/>
        <end position="29"/>
    </location>
</feature>
<dbReference type="GO" id="GO:0005886">
    <property type="term" value="C:plasma membrane"/>
    <property type="evidence" value="ECO:0007669"/>
    <property type="project" value="UniProtKB-SubCell"/>
</dbReference>
<feature type="transmembrane region" description="Helical" evidence="9">
    <location>
        <begin position="56"/>
        <end position="73"/>
    </location>
</feature>
<comment type="subcellular location">
    <subcellularLocation>
        <location evidence="1">Cell membrane</location>
        <topology evidence="1">Multi-pass membrane protein</topology>
    </subcellularLocation>
</comment>
<dbReference type="InterPro" id="IPR038731">
    <property type="entry name" value="RgtA/B/C-like"/>
</dbReference>
<feature type="transmembrane region" description="Helical" evidence="9">
    <location>
        <begin position="327"/>
        <end position="346"/>
    </location>
</feature>
<dbReference type="GO" id="GO:0009103">
    <property type="term" value="P:lipopolysaccharide biosynthetic process"/>
    <property type="evidence" value="ECO:0007669"/>
    <property type="project" value="UniProtKB-ARBA"/>
</dbReference>
<evidence type="ECO:0000256" key="2">
    <source>
        <dbReference type="ARBA" id="ARBA00022475"/>
    </source>
</evidence>
<sequence>MCAVVAAHDGKRTRSRGRSEQYEDPDRVQTEGVPGLSGDEARNGGFVSVDVLRGRTAVVIPAVVALGAGIWGVDRGSMWHDEATSFTVARRSLPALWDTLGQVDAVHGLYYLLLHPLLALVSGPELGEIVLRVPSVLATGVAAAGVAAVAAHTASSWTGLLAGLSYATTPVVSYYAQEGRSYAMVTAAVVLATLFLAKAVSEPRRPRWWALYGAAVAVGCLLNVFAVFALPAHAVTLLVSRAGRVALGRWALACAAGLVPAAPLAWVSSEQRGQVGWLMRPGWESAADLVTRFAGTGASLVITVGLVVLAFLPRRPAEDAASVTPRLPLLALAAPMAILPPAALLAVSQVRPFYQDRYVLYAVIGLAWLAGAGLAAIGRLSRWNAPGIVVACVLLGATTVLALPSQADVRRIASRNDDPAGAARVIREGARPGDAVLFLPMGRRIVADAYPEDFTAVREVALTRTAAQVGALISQEIPAREVAAALDGVPRVWAIQRSRIKDSHLSTPQDLAKLRLLRDDYRQEARTRVHGYVIRLFVSEAAGSSGR</sequence>
<dbReference type="Proteomes" id="UP000644610">
    <property type="component" value="Unassembled WGS sequence"/>
</dbReference>
<evidence type="ECO:0000313" key="12">
    <source>
        <dbReference type="Proteomes" id="UP000644610"/>
    </source>
</evidence>
<dbReference type="PANTHER" id="PTHR33908">
    <property type="entry name" value="MANNOSYLTRANSFERASE YKCB-RELATED"/>
    <property type="match status" value="1"/>
</dbReference>
<keyword evidence="7 9" id="KW-0472">Membrane</keyword>
<evidence type="ECO:0000256" key="1">
    <source>
        <dbReference type="ARBA" id="ARBA00004651"/>
    </source>
</evidence>
<feature type="transmembrane region" description="Helical" evidence="9">
    <location>
        <begin position="358"/>
        <end position="377"/>
    </location>
</feature>
<name>A0A8J3UX45_9ACTN</name>